<evidence type="ECO:0000259" key="9">
    <source>
        <dbReference type="SMART" id="SM00739"/>
    </source>
</evidence>
<dbReference type="InterPro" id="IPR036735">
    <property type="entry name" value="NGN_dom_sf"/>
</dbReference>
<comment type="similarity">
    <text evidence="5 7">Belongs to the NusG family.</text>
</comment>
<dbReference type="SMART" id="SM00739">
    <property type="entry name" value="KOW"/>
    <property type="match status" value="1"/>
</dbReference>
<reference evidence="10" key="2">
    <citation type="submission" date="2021-04" db="EMBL/GenBank/DDBJ databases">
        <authorList>
            <person name="Gilroy R."/>
        </authorList>
    </citation>
    <scope>NUCLEOTIDE SEQUENCE</scope>
    <source>
        <strain evidence="10">Gambia16-930</strain>
    </source>
</reference>
<name>A0A9D1UIM6_9BACT</name>
<dbReference type="InterPro" id="IPR043425">
    <property type="entry name" value="NusG-like"/>
</dbReference>
<evidence type="ECO:0000256" key="6">
    <source>
        <dbReference type="NCBIfam" id="TIGR00922"/>
    </source>
</evidence>
<dbReference type="GO" id="GO:0032784">
    <property type="term" value="P:regulation of DNA-templated transcription elongation"/>
    <property type="evidence" value="ECO:0007669"/>
    <property type="project" value="InterPro"/>
</dbReference>
<dbReference type="FunFam" id="2.30.30.30:FF:000002">
    <property type="entry name" value="Transcription termination/antitermination factor NusG"/>
    <property type="match status" value="1"/>
</dbReference>
<reference evidence="10" key="1">
    <citation type="journal article" date="2021" name="PeerJ">
        <title>Extensive microbial diversity within the chicken gut microbiome revealed by metagenomics and culture.</title>
        <authorList>
            <person name="Gilroy R."/>
            <person name="Ravi A."/>
            <person name="Getino M."/>
            <person name="Pursley I."/>
            <person name="Horton D.L."/>
            <person name="Alikhan N.F."/>
            <person name="Baker D."/>
            <person name="Gharbi K."/>
            <person name="Hall N."/>
            <person name="Watson M."/>
            <person name="Adriaenssens E.M."/>
            <person name="Foster-Nyarko E."/>
            <person name="Jarju S."/>
            <person name="Secka A."/>
            <person name="Antonio M."/>
            <person name="Oren A."/>
            <person name="Chaudhuri R.R."/>
            <person name="La Ragione R."/>
            <person name="Hildebrand F."/>
            <person name="Pallen M.J."/>
        </authorList>
    </citation>
    <scope>NUCLEOTIDE SEQUENCE</scope>
    <source>
        <strain evidence="10">Gambia16-930</strain>
    </source>
</reference>
<dbReference type="Pfam" id="PF00467">
    <property type="entry name" value="KOW"/>
    <property type="match status" value="1"/>
</dbReference>
<dbReference type="Pfam" id="PF02357">
    <property type="entry name" value="NusG"/>
    <property type="match status" value="1"/>
</dbReference>
<evidence type="ECO:0000256" key="7">
    <source>
        <dbReference type="RuleBase" id="RU000538"/>
    </source>
</evidence>
<evidence type="ECO:0000313" key="11">
    <source>
        <dbReference type="Proteomes" id="UP000824267"/>
    </source>
</evidence>
<protein>
    <recommendedName>
        <fullName evidence="5 6">Transcription termination/antitermination protein NusG</fullName>
    </recommendedName>
</protein>
<gene>
    <name evidence="5 10" type="primary">nusG</name>
    <name evidence="10" type="ORF">IAC47_07015</name>
</gene>
<keyword evidence="2 5" id="KW-0889">Transcription antitermination</keyword>
<dbReference type="Gene3D" id="2.30.30.30">
    <property type="match status" value="1"/>
</dbReference>
<dbReference type="PROSITE" id="PS01014">
    <property type="entry name" value="NUSG"/>
    <property type="match status" value="1"/>
</dbReference>
<dbReference type="AlphaFoldDB" id="A0A9D1UIM6"/>
<dbReference type="InterPro" id="IPR047050">
    <property type="entry name" value="NGN"/>
</dbReference>
<accession>A0A9D1UIM6</accession>
<dbReference type="GO" id="GO:0006353">
    <property type="term" value="P:DNA-templated transcription termination"/>
    <property type="evidence" value="ECO:0007669"/>
    <property type="project" value="UniProtKB-UniRule"/>
</dbReference>
<dbReference type="InterPro" id="IPR008991">
    <property type="entry name" value="Translation_prot_SH3-like_sf"/>
</dbReference>
<dbReference type="CDD" id="cd06091">
    <property type="entry name" value="KOW_NusG"/>
    <property type="match status" value="1"/>
</dbReference>
<dbReference type="InterPro" id="IPR015869">
    <property type="entry name" value="Transcrpt_antiterm_NusG_bac_CS"/>
</dbReference>
<dbReference type="SMART" id="SM00738">
    <property type="entry name" value="NGN"/>
    <property type="match status" value="1"/>
</dbReference>
<dbReference type="SUPFAM" id="SSF50104">
    <property type="entry name" value="Translation proteins SH3-like domain"/>
    <property type="match status" value="1"/>
</dbReference>
<dbReference type="InterPro" id="IPR006645">
    <property type="entry name" value="NGN-like_dom"/>
</dbReference>
<feature type="domain" description="NusG-like N-terminal" evidence="8">
    <location>
        <begin position="5"/>
        <end position="114"/>
    </location>
</feature>
<keyword evidence="1 5" id="KW-0806">Transcription termination</keyword>
<comment type="caution">
    <text evidence="10">The sequence shown here is derived from an EMBL/GenBank/DDBJ whole genome shotgun (WGS) entry which is preliminary data.</text>
</comment>
<comment type="function">
    <text evidence="5 7">Participates in transcription elongation, termination and antitermination.</text>
</comment>
<organism evidence="10 11">
    <name type="scientific">Candidatus Onthomorpha intestinigallinarum</name>
    <dbReference type="NCBI Taxonomy" id="2840880"/>
    <lineage>
        <taxon>Bacteria</taxon>
        <taxon>Pseudomonadati</taxon>
        <taxon>Bacteroidota</taxon>
        <taxon>Bacteroidia</taxon>
        <taxon>Bacteroidales</taxon>
        <taxon>Candidatus Onthomorpha</taxon>
    </lineage>
</organism>
<dbReference type="EMBL" id="DXGG01000221">
    <property type="protein sequence ID" value="HIW88006.1"/>
    <property type="molecule type" value="Genomic_DNA"/>
</dbReference>
<dbReference type="Proteomes" id="UP000824267">
    <property type="component" value="Unassembled WGS sequence"/>
</dbReference>
<evidence type="ECO:0000256" key="3">
    <source>
        <dbReference type="ARBA" id="ARBA00023015"/>
    </source>
</evidence>
<dbReference type="InterPro" id="IPR001062">
    <property type="entry name" value="Transcrpt_antiterm_NusG"/>
</dbReference>
<dbReference type="InterPro" id="IPR014722">
    <property type="entry name" value="Rib_uL2_dom2"/>
</dbReference>
<dbReference type="HAMAP" id="MF_00948">
    <property type="entry name" value="NusG"/>
    <property type="match status" value="1"/>
</dbReference>
<dbReference type="InterPro" id="IPR005824">
    <property type="entry name" value="KOW"/>
</dbReference>
<evidence type="ECO:0000256" key="1">
    <source>
        <dbReference type="ARBA" id="ARBA00022472"/>
    </source>
</evidence>
<feature type="domain" description="KOW" evidence="9">
    <location>
        <begin position="127"/>
        <end position="154"/>
    </location>
</feature>
<keyword evidence="3 5" id="KW-0805">Transcription regulation</keyword>
<dbReference type="NCBIfam" id="TIGR00922">
    <property type="entry name" value="nusG"/>
    <property type="match status" value="1"/>
</dbReference>
<dbReference type="CDD" id="cd09891">
    <property type="entry name" value="NGN_Bact_1"/>
    <property type="match status" value="1"/>
</dbReference>
<dbReference type="GO" id="GO:0005829">
    <property type="term" value="C:cytosol"/>
    <property type="evidence" value="ECO:0007669"/>
    <property type="project" value="UniProtKB-ARBA"/>
</dbReference>
<dbReference type="GO" id="GO:0006354">
    <property type="term" value="P:DNA-templated transcription elongation"/>
    <property type="evidence" value="ECO:0007669"/>
    <property type="project" value="UniProtKB-UniRule"/>
</dbReference>
<dbReference type="PRINTS" id="PR00338">
    <property type="entry name" value="NUSGTNSCPFCT"/>
</dbReference>
<evidence type="ECO:0000313" key="10">
    <source>
        <dbReference type="EMBL" id="HIW88006.1"/>
    </source>
</evidence>
<proteinExistence type="inferred from homology"/>
<sequence>MSEQPKKWYVVKAIAGKEKKAKEYIENEMSHGDLSGYVSQVLIPTEKVFSVRNGKRVSKDRTLFPGYVLVEASLEGETAHIIKNIPNVIDFLTSKEGKPVPLQEFEVKRILGQVDEMLESEEELLEPFIVGETVKIIDGPFNNFSGTIDEINNEKKKLTVVVKIFGRRTPVELSFVQVVK</sequence>
<evidence type="ECO:0000256" key="2">
    <source>
        <dbReference type="ARBA" id="ARBA00022814"/>
    </source>
</evidence>
<dbReference type="PANTHER" id="PTHR30265">
    <property type="entry name" value="RHO-INTERACTING TRANSCRIPTION TERMINATION FACTOR NUSG"/>
    <property type="match status" value="1"/>
</dbReference>
<dbReference type="PANTHER" id="PTHR30265:SF2">
    <property type="entry name" value="TRANSCRIPTION TERMINATION_ANTITERMINATION PROTEIN NUSG"/>
    <property type="match status" value="1"/>
</dbReference>
<keyword evidence="4 5" id="KW-0804">Transcription</keyword>
<evidence type="ECO:0000256" key="5">
    <source>
        <dbReference type="HAMAP-Rule" id="MF_00948"/>
    </source>
</evidence>
<dbReference type="Gene3D" id="3.30.70.940">
    <property type="entry name" value="NusG, N-terminal domain"/>
    <property type="match status" value="1"/>
</dbReference>
<dbReference type="SUPFAM" id="SSF82679">
    <property type="entry name" value="N-utilization substance G protein NusG, N-terminal domain"/>
    <property type="match status" value="1"/>
</dbReference>
<dbReference type="GO" id="GO:0031564">
    <property type="term" value="P:transcription antitermination"/>
    <property type="evidence" value="ECO:0007669"/>
    <property type="project" value="UniProtKB-UniRule"/>
</dbReference>
<evidence type="ECO:0000259" key="8">
    <source>
        <dbReference type="SMART" id="SM00738"/>
    </source>
</evidence>
<evidence type="ECO:0000256" key="4">
    <source>
        <dbReference type="ARBA" id="ARBA00023163"/>
    </source>
</evidence>